<dbReference type="Pfam" id="PF11168">
    <property type="entry name" value="DUF2955"/>
    <property type="match status" value="1"/>
</dbReference>
<feature type="transmembrane region" description="Helical" evidence="1">
    <location>
        <begin position="303"/>
        <end position="323"/>
    </location>
</feature>
<reference evidence="2 3" key="1">
    <citation type="submission" date="2023-01" db="EMBL/GenBank/DDBJ databases">
        <title>Vibrio sp. KJ40-1 sp.nov, isolated from marine algae.</title>
        <authorList>
            <person name="Butt M."/>
            <person name="Kim J.M.J."/>
            <person name="Jeon C.O.C."/>
        </authorList>
    </citation>
    <scope>NUCLEOTIDE SEQUENCE [LARGE SCALE GENOMIC DNA]</scope>
    <source>
        <strain evidence="2 3">KJ40-1</strain>
    </source>
</reference>
<comment type="caution">
    <text evidence="2">The sequence shown here is derived from an EMBL/GenBank/DDBJ whole genome shotgun (WGS) entry which is preliminary data.</text>
</comment>
<feature type="transmembrane region" description="Helical" evidence="1">
    <location>
        <begin position="225"/>
        <end position="243"/>
    </location>
</feature>
<name>A0ABT4YUA9_9VIBR</name>
<feature type="transmembrane region" description="Helical" evidence="1">
    <location>
        <begin position="104"/>
        <end position="120"/>
    </location>
</feature>
<organism evidence="2 3">
    <name type="scientific">Vibrio algarum</name>
    <dbReference type="NCBI Taxonomy" id="3020714"/>
    <lineage>
        <taxon>Bacteria</taxon>
        <taxon>Pseudomonadati</taxon>
        <taxon>Pseudomonadota</taxon>
        <taxon>Gammaproteobacteria</taxon>
        <taxon>Vibrionales</taxon>
        <taxon>Vibrionaceae</taxon>
        <taxon>Vibrio</taxon>
    </lineage>
</organism>
<keyword evidence="1" id="KW-0472">Membrane</keyword>
<keyword evidence="1" id="KW-0812">Transmembrane</keyword>
<gene>
    <name evidence="2" type="ORF">PGX00_16565</name>
</gene>
<evidence type="ECO:0000256" key="1">
    <source>
        <dbReference type="SAM" id="Phobius"/>
    </source>
</evidence>
<feature type="transmembrane region" description="Helical" evidence="1">
    <location>
        <begin position="173"/>
        <end position="191"/>
    </location>
</feature>
<protein>
    <submittedName>
        <fullName evidence="2">DUF2955 domain-containing protein</fullName>
    </submittedName>
</protein>
<dbReference type="RefSeq" id="WP_272138625.1">
    <property type="nucleotide sequence ID" value="NZ_JAQLOI010000003.1"/>
</dbReference>
<keyword evidence="3" id="KW-1185">Reference proteome</keyword>
<keyword evidence="1" id="KW-1133">Transmembrane helix</keyword>
<evidence type="ECO:0000313" key="3">
    <source>
        <dbReference type="Proteomes" id="UP001210678"/>
    </source>
</evidence>
<feature type="transmembrane region" description="Helical" evidence="1">
    <location>
        <begin position="12"/>
        <end position="42"/>
    </location>
</feature>
<feature type="transmembrane region" description="Helical" evidence="1">
    <location>
        <begin position="249"/>
        <end position="267"/>
    </location>
</feature>
<sequence>MFRSAANPIIRLVFAPILLLFYLQCNGAALPILAPMFVVIFLTLMPSIPPVSMLLKILLILFFVSFGVVFLAETLIDSPSGFALFCWSLLFWSYYRSHRNPKDILATLTLIVVIIMAIMTKQMSVSISGLPWLMFEGFIIALAVTYLSFLLFPGDEQDILPDDKSNDEAMVHIGLIAFKATAMSLALAMLIGTGTSQSMLIAMTISSMIKAPMPHQHKTFSQNRLVTTTIGILFTVPVMLSFTFNLPTWVVMGIAIFCGIQLACFAIRRQCRLSIYQLLFTNFTVLTYQIIKHQAADSFSAELMRLISIATAIFIGAVILNLAQRDNLIKRSKLN</sequence>
<proteinExistence type="predicted"/>
<accession>A0ABT4YUA9</accession>
<feature type="transmembrane region" description="Helical" evidence="1">
    <location>
        <begin position="274"/>
        <end position="291"/>
    </location>
</feature>
<dbReference type="InterPro" id="IPR022604">
    <property type="entry name" value="DUF2955"/>
</dbReference>
<dbReference type="EMBL" id="JAQLOI010000003">
    <property type="protein sequence ID" value="MDB1125168.1"/>
    <property type="molecule type" value="Genomic_DNA"/>
</dbReference>
<feature type="transmembrane region" description="Helical" evidence="1">
    <location>
        <begin position="78"/>
        <end position="95"/>
    </location>
</feature>
<feature type="transmembrane region" description="Helical" evidence="1">
    <location>
        <begin position="54"/>
        <end position="72"/>
    </location>
</feature>
<feature type="transmembrane region" description="Helical" evidence="1">
    <location>
        <begin position="132"/>
        <end position="152"/>
    </location>
</feature>
<evidence type="ECO:0000313" key="2">
    <source>
        <dbReference type="EMBL" id="MDB1125168.1"/>
    </source>
</evidence>
<dbReference type="Proteomes" id="UP001210678">
    <property type="component" value="Unassembled WGS sequence"/>
</dbReference>